<protein>
    <submittedName>
        <fullName evidence="2">Uncharacterized protein</fullName>
    </submittedName>
</protein>
<proteinExistence type="predicted"/>
<name>A0ABW5RA40_9BACL</name>
<keyword evidence="1" id="KW-0812">Transmembrane</keyword>
<sequence>MKKKVIILSIVIFAISYLLYIQLSPKSVYKLINEDTSFTIRKESISSKKIKEDLDIVLSESIDHIHVNVIGKSEIMHSVLFEKNFQGSIVNWKYGENDDIEPLLIGRIEVQDFSHLIVEGIKANQIKFISYKGQHYFYVLSSEISQPIHIKLLGENNKLLYESV</sequence>
<reference evidence="3" key="1">
    <citation type="journal article" date="2019" name="Int. J. Syst. Evol. Microbiol.">
        <title>The Global Catalogue of Microorganisms (GCM) 10K type strain sequencing project: providing services to taxonomists for standard genome sequencing and annotation.</title>
        <authorList>
            <consortium name="The Broad Institute Genomics Platform"/>
            <consortium name="The Broad Institute Genome Sequencing Center for Infectious Disease"/>
            <person name="Wu L."/>
            <person name="Ma J."/>
        </authorList>
    </citation>
    <scope>NUCLEOTIDE SEQUENCE [LARGE SCALE GENOMIC DNA]</scope>
    <source>
        <strain evidence="3">KCTC 33676</strain>
    </source>
</reference>
<evidence type="ECO:0000313" key="3">
    <source>
        <dbReference type="Proteomes" id="UP001597497"/>
    </source>
</evidence>
<dbReference type="RefSeq" id="WP_379928919.1">
    <property type="nucleotide sequence ID" value="NZ_JBHUMM010000010.1"/>
</dbReference>
<keyword evidence="3" id="KW-1185">Reference proteome</keyword>
<evidence type="ECO:0000256" key="1">
    <source>
        <dbReference type="SAM" id="Phobius"/>
    </source>
</evidence>
<feature type="transmembrane region" description="Helical" evidence="1">
    <location>
        <begin position="5"/>
        <end position="23"/>
    </location>
</feature>
<dbReference type="Proteomes" id="UP001597497">
    <property type="component" value="Unassembled WGS sequence"/>
</dbReference>
<gene>
    <name evidence="2" type="ORF">ACFSUC_07515</name>
</gene>
<dbReference type="EMBL" id="JBHUMM010000010">
    <property type="protein sequence ID" value="MFD2671454.1"/>
    <property type="molecule type" value="Genomic_DNA"/>
</dbReference>
<keyword evidence="1" id="KW-1133">Transmembrane helix</keyword>
<accession>A0ABW5RA40</accession>
<keyword evidence="1" id="KW-0472">Membrane</keyword>
<evidence type="ECO:0000313" key="2">
    <source>
        <dbReference type="EMBL" id="MFD2671454.1"/>
    </source>
</evidence>
<organism evidence="2 3">
    <name type="scientific">Marinicrinis sediminis</name>
    <dbReference type="NCBI Taxonomy" id="1652465"/>
    <lineage>
        <taxon>Bacteria</taxon>
        <taxon>Bacillati</taxon>
        <taxon>Bacillota</taxon>
        <taxon>Bacilli</taxon>
        <taxon>Bacillales</taxon>
        <taxon>Paenibacillaceae</taxon>
    </lineage>
</organism>
<comment type="caution">
    <text evidence="2">The sequence shown here is derived from an EMBL/GenBank/DDBJ whole genome shotgun (WGS) entry which is preliminary data.</text>
</comment>